<dbReference type="SUPFAM" id="SSF51735">
    <property type="entry name" value="NAD(P)-binding Rossmann-fold domains"/>
    <property type="match status" value="1"/>
</dbReference>
<dbReference type="Proteomes" id="UP000018511">
    <property type="component" value="Unassembled WGS sequence"/>
</dbReference>
<dbReference type="PATRIC" id="fig|1388762.3.peg.3711"/>
<name>V7DAG4_9PSED</name>
<comment type="caution">
    <text evidence="2">The sequence shown here is derived from an EMBL/GenBank/DDBJ whole genome shotgun (WGS) entry which is preliminary data.</text>
</comment>
<dbReference type="InterPro" id="IPR016040">
    <property type="entry name" value="NAD(P)-bd_dom"/>
</dbReference>
<dbReference type="InterPro" id="IPR036291">
    <property type="entry name" value="NAD(P)-bd_dom_sf"/>
</dbReference>
<evidence type="ECO:0000313" key="2">
    <source>
        <dbReference type="EMBL" id="ESW38241.1"/>
    </source>
</evidence>
<dbReference type="AlphaFoldDB" id="V7DAG4"/>
<accession>V7DAG4</accession>
<proteinExistence type="predicted"/>
<dbReference type="Pfam" id="PF16363">
    <property type="entry name" value="GDP_Man_Dehyd"/>
    <property type="match status" value="1"/>
</dbReference>
<reference evidence="2 3" key="1">
    <citation type="submission" date="2013-10" db="EMBL/GenBank/DDBJ databases">
        <title>Whole Genome Shotgun Sequence of Pseudomonas taiwanensis SJ9.</title>
        <authorList>
            <person name="Hong S.-J."/>
            <person name="Shin J.-H."/>
        </authorList>
    </citation>
    <scope>NUCLEOTIDE SEQUENCE [LARGE SCALE GENOMIC DNA]</scope>
    <source>
        <strain evidence="2 3">SJ9</strain>
    </source>
</reference>
<protein>
    <submittedName>
        <fullName evidence="2">GDP-6-deoxy-D-lyxo-4-hexulose reductase</fullName>
    </submittedName>
</protein>
<organism evidence="2 3">
    <name type="scientific">Pseudomonas taiwanensis SJ9</name>
    <dbReference type="NCBI Taxonomy" id="1388762"/>
    <lineage>
        <taxon>Bacteria</taxon>
        <taxon>Pseudomonadati</taxon>
        <taxon>Pseudomonadota</taxon>
        <taxon>Gammaproteobacteria</taxon>
        <taxon>Pseudomonadales</taxon>
        <taxon>Pseudomonadaceae</taxon>
        <taxon>Pseudomonas</taxon>
    </lineage>
</organism>
<dbReference type="PANTHER" id="PTHR43000">
    <property type="entry name" value="DTDP-D-GLUCOSE 4,6-DEHYDRATASE-RELATED"/>
    <property type="match status" value="1"/>
</dbReference>
<dbReference type="Gene3D" id="3.40.50.720">
    <property type="entry name" value="NAD(P)-binding Rossmann-like Domain"/>
    <property type="match status" value="1"/>
</dbReference>
<gene>
    <name evidence="2" type="ORF">O164_19025</name>
</gene>
<dbReference type="Gene3D" id="3.90.25.10">
    <property type="entry name" value="UDP-galactose 4-epimerase, domain 1"/>
    <property type="match status" value="1"/>
</dbReference>
<sequence length="322" mass="35125">MARILLTGANGFVGKVLQRRLLKSNHEVVGTMASTPAPAECECDYQVMDICDRAQVEAVIQRVKPTHLVHLAAVSNVAVSFKEPLLTWHTNVIGTLNLMEELKAHAPECFTLFVSSSEVYGESFKSGQVLDENATCVPMNPYAASKLAAEHAVMQYLRQGMPGVVVRPFNHIGPGQSADFVTASFARQIAWIEAGLQPPVLKVGNLDASRDFLNVHDVCEAYAMLLDADRDQLQHRTYNIASGASRQIRSVLQALLAEATVPITVQTDPDRLRPSDIPVAAGANARIKAAVGWVPTTPLAHTVRDILDYWRGQALLELPITE</sequence>
<dbReference type="RefSeq" id="WP_023662304.1">
    <property type="nucleotide sequence ID" value="NZ_AXUP01000263.1"/>
</dbReference>
<feature type="domain" description="NAD(P)-binding" evidence="1">
    <location>
        <begin position="5"/>
        <end position="305"/>
    </location>
</feature>
<evidence type="ECO:0000313" key="3">
    <source>
        <dbReference type="Proteomes" id="UP000018511"/>
    </source>
</evidence>
<evidence type="ECO:0000259" key="1">
    <source>
        <dbReference type="Pfam" id="PF16363"/>
    </source>
</evidence>
<dbReference type="EMBL" id="AXUP01000263">
    <property type="protein sequence ID" value="ESW38241.1"/>
    <property type="molecule type" value="Genomic_DNA"/>
</dbReference>